<organism evidence="1 2">
    <name type="scientific">Dryococelus australis</name>
    <dbReference type="NCBI Taxonomy" id="614101"/>
    <lineage>
        <taxon>Eukaryota</taxon>
        <taxon>Metazoa</taxon>
        <taxon>Ecdysozoa</taxon>
        <taxon>Arthropoda</taxon>
        <taxon>Hexapoda</taxon>
        <taxon>Insecta</taxon>
        <taxon>Pterygota</taxon>
        <taxon>Neoptera</taxon>
        <taxon>Polyneoptera</taxon>
        <taxon>Phasmatodea</taxon>
        <taxon>Verophasmatodea</taxon>
        <taxon>Anareolatae</taxon>
        <taxon>Phasmatidae</taxon>
        <taxon>Eurycanthinae</taxon>
        <taxon>Dryococelus</taxon>
    </lineage>
</organism>
<evidence type="ECO:0000313" key="1">
    <source>
        <dbReference type="EMBL" id="KAJ8890953.1"/>
    </source>
</evidence>
<gene>
    <name evidence="1" type="ORF">PR048_010462</name>
</gene>
<evidence type="ECO:0000313" key="2">
    <source>
        <dbReference type="Proteomes" id="UP001159363"/>
    </source>
</evidence>
<sequence length="256" mass="28044">MVAERLACSPLTKATRVTPDFRMWESCRWSPSFLGDLPFPPPFHSGSAPYSPQSPSSALKTWIQGGRIRRDDNGEGGRVARKAGLAAVQTGCSLLRLDREEGGTRVAHLRRRAEAFPLASDCRVRGGEATRTFTERFRPQPRSSSLTFSVATSWDLPHFVRFFCNESPIPGRPISAAAVIRASSSSSDSTETWALLKFLRHLYVVNAADVAVLELYFTGHFACSKSPDSWAIASEHAVKTTLQVVHGKASTFESSA</sequence>
<proteinExistence type="predicted"/>
<dbReference type="EMBL" id="JARBHB010000003">
    <property type="protein sequence ID" value="KAJ8890953.1"/>
    <property type="molecule type" value="Genomic_DNA"/>
</dbReference>
<reference evidence="1 2" key="1">
    <citation type="submission" date="2023-02" db="EMBL/GenBank/DDBJ databases">
        <title>LHISI_Scaffold_Assembly.</title>
        <authorList>
            <person name="Stuart O.P."/>
            <person name="Cleave R."/>
            <person name="Magrath M.J.L."/>
            <person name="Mikheyev A.S."/>
        </authorList>
    </citation>
    <scope>NUCLEOTIDE SEQUENCE [LARGE SCALE GENOMIC DNA]</scope>
    <source>
        <strain evidence="1">Daus_M_001</strain>
        <tissue evidence="1">Leg muscle</tissue>
    </source>
</reference>
<protein>
    <submittedName>
        <fullName evidence="1">Uncharacterized protein</fullName>
    </submittedName>
</protein>
<name>A0ABQ9I2U1_9NEOP</name>
<dbReference type="Proteomes" id="UP001159363">
    <property type="component" value="Chromosome 3"/>
</dbReference>
<keyword evidence="2" id="KW-1185">Reference proteome</keyword>
<comment type="caution">
    <text evidence="1">The sequence shown here is derived from an EMBL/GenBank/DDBJ whole genome shotgun (WGS) entry which is preliminary data.</text>
</comment>
<accession>A0ABQ9I2U1</accession>